<feature type="compositionally biased region" description="Acidic residues" evidence="3">
    <location>
        <begin position="1531"/>
        <end position="1558"/>
    </location>
</feature>
<dbReference type="Pfam" id="PF13976">
    <property type="entry name" value="gag_pre-integrs"/>
    <property type="match status" value="1"/>
</dbReference>
<keyword evidence="1" id="KW-0479">Metal-binding</keyword>
<dbReference type="InterPro" id="IPR039537">
    <property type="entry name" value="Retrotran_Ty1/copia-like"/>
</dbReference>
<gene>
    <name evidence="5" type="ORF">Tci_051698</name>
</gene>
<evidence type="ECO:0000256" key="3">
    <source>
        <dbReference type="SAM" id="MobiDB-lite"/>
    </source>
</evidence>
<feature type="region of interest" description="Disordered" evidence="3">
    <location>
        <begin position="1425"/>
        <end position="1577"/>
    </location>
</feature>
<dbReference type="PROSITE" id="PS50994">
    <property type="entry name" value="INTEGRASE"/>
    <property type="match status" value="1"/>
</dbReference>
<evidence type="ECO:0000313" key="5">
    <source>
        <dbReference type="EMBL" id="GEU79720.1"/>
    </source>
</evidence>
<dbReference type="GO" id="GO:0046872">
    <property type="term" value="F:metal ion binding"/>
    <property type="evidence" value="ECO:0007669"/>
    <property type="project" value="UniProtKB-KW"/>
</dbReference>
<feature type="domain" description="Integrase catalytic" evidence="4">
    <location>
        <begin position="920"/>
        <end position="1040"/>
    </location>
</feature>
<dbReference type="Pfam" id="PF00665">
    <property type="entry name" value="rve"/>
    <property type="match status" value="1"/>
</dbReference>
<proteinExistence type="predicted"/>
<keyword evidence="2" id="KW-0378">Hydrolase</keyword>
<evidence type="ECO:0000256" key="2">
    <source>
        <dbReference type="ARBA" id="ARBA00022801"/>
    </source>
</evidence>
<dbReference type="InterPro" id="IPR013103">
    <property type="entry name" value="RVT_2"/>
</dbReference>
<comment type="caution">
    <text evidence="5">The sequence shown here is derived from an EMBL/GenBank/DDBJ whole genome shotgun (WGS) entry which is preliminary data.</text>
</comment>
<evidence type="ECO:0000259" key="4">
    <source>
        <dbReference type="PROSITE" id="PS50994"/>
    </source>
</evidence>
<dbReference type="EMBL" id="BKCJ010007932">
    <property type="protein sequence ID" value="GEU79720.1"/>
    <property type="molecule type" value="Genomic_DNA"/>
</dbReference>
<evidence type="ECO:0000256" key="1">
    <source>
        <dbReference type="ARBA" id="ARBA00022723"/>
    </source>
</evidence>
<sequence length="1577" mass="177940">MPIFKRTFSLDLDLLEQHLTKDILSQTDCNTTLKNLRTKFENACNSEFKERIWKYTRFNAQSFQHAMIVNMDSIGKYMLEIILHQQRTPHLLKEKKLMQTQEDHSNLIPALNVDSLKVDSVVIRNIYSKKEDNQLQKQFDKDDFQVDGSMAAFGGIEVKHFRDTLLQHMGNVKKSITERTRHQRQYDRRMNKRQMQTQKSKINTGKVVAVGLVVIESCGTELEVQDNSSGNETNANDSDIRPIYDDDPMAELLEYSILEPRTAIVPYTKPRTKPSEPRTEPFSTATVPRMTRIILPFLQPPPAQCLGNKSLAASRRHMAASYWIAASDVAPTLAPVNDAGPPLNGGRPPASQAGSRVGFGLGLNRVWAGTGSGLGRIGNGSRLAQPRGMPRRKRDAKWFKGKVLLVQAQANRQVLQEEELEFLVDPGMAESSSNQNVVTTNAVYQADNLDALHFDCDELNFAKIAFMENLSHYGSDNLAETELSAEQAFWSHYSVQIDEPHLSFTTTIIEVSKELPKVSLGFKHTNACFHNDIIPFVKALKELFTSFDQCLIDEVTKVQNVFKQMELAVAQHLILKLKEKLHSLGGDANERNLKREVKEIETLNIKLDHKVTKLVAKNEYLKQTYKQLYDSTKYSRVRSKEKCDDLINKVNLKSAEVSDLNACLQEKVLVITALKEQLNKLKGKAVITEVVSLNPIDPELLKVDVAPLAPKLLKRKVGQPTRNVFKTVGHIWKPTGRTFTLVENVCPLTRIATPTIVPPRELIPIVNSTDKPVVTLVYSRKTKAANKKVLVSNSMITKSLVATKIEPNNSWGSLSSNVPSLLIDCRLSKSSSDGVDLLTGSGGNNLYTLSLQDLMASSPIYLLSKESKTKSWLWHRRLSNLNFGAINYLARQGLVRGLLKLKFEKDHLCSTCAMGKSTKKTHKPKSEDTNQEKLYLLYMDLCGPMHVESVNGKKYILIIVNDYSRFTWVKFLRSKDETLDFIIKFLKMIQVRLKVPVRHIRTDNGTEFVNQTLRDYYEERQWHPHVLLKIDPLFAFNMERHLMSSAREEVYLSQPDGFVDPDNPNHVYKLKKALCELKQAPRAWFDMLSSFLLSQDFSKVDTLMVEKSKLDEDRERKVVDPSHYHGSAYRKASTCGQKDLSIPSWKHSLGLWYPKDSSVPLIAFADADHAGCQDTRRSTSRISSLRNDLDGSLGTDLVGSSGTDLDGSLGTNLVGSLGTDLDGSSGTNLVSTLRTNLDGSLGTNLVTSLRTNLDGSLGTYPDGSSRTDLVWPLDAHSSKCSWSWMMCQRFICSPRIYGQSFDELPLKEEILEFIRNIDHAFLIWEDFVYQVAHKNHKKSNEMYYPRFTKVIIHHLMSKDPSIPRRNKVNWHYVRDDCFFLTIKVVSRQQNTQQYDAMLPINLTNDEIMNTRAYKEYYAFTTREAVPKPKASARRKSNNSDTSITPPTTTLTSKPTAAATLRLTAATKGKQPAKATKAKSRSALSESSGSGINKGTSSKPGVLDIPTDELEEEHSWNSTDDDGDDEQGKDKDDDEGDEGDKSDEREKDDDEETKDEESFDPIPKTPKSNEDESDDKDD</sequence>
<organism evidence="5">
    <name type="scientific">Tanacetum cinerariifolium</name>
    <name type="common">Dalmatian daisy</name>
    <name type="synonym">Chrysanthemum cinerariifolium</name>
    <dbReference type="NCBI Taxonomy" id="118510"/>
    <lineage>
        <taxon>Eukaryota</taxon>
        <taxon>Viridiplantae</taxon>
        <taxon>Streptophyta</taxon>
        <taxon>Embryophyta</taxon>
        <taxon>Tracheophyta</taxon>
        <taxon>Spermatophyta</taxon>
        <taxon>Magnoliopsida</taxon>
        <taxon>eudicotyledons</taxon>
        <taxon>Gunneridae</taxon>
        <taxon>Pentapetalae</taxon>
        <taxon>asterids</taxon>
        <taxon>campanulids</taxon>
        <taxon>Asterales</taxon>
        <taxon>Asteraceae</taxon>
        <taxon>Asteroideae</taxon>
        <taxon>Anthemideae</taxon>
        <taxon>Anthemidinae</taxon>
        <taxon>Tanacetum</taxon>
    </lineage>
</organism>
<dbReference type="InterPro" id="IPR025724">
    <property type="entry name" value="GAG-pre-integrase_dom"/>
</dbReference>
<dbReference type="Gene3D" id="3.30.420.10">
    <property type="entry name" value="Ribonuclease H-like superfamily/Ribonuclease H"/>
    <property type="match status" value="1"/>
</dbReference>
<feature type="region of interest" description="Disordered" evidence="3">
    <location>
        <begin position="223"/>
        <end position="242"/>
    </location>
</feature>
<dbReference type="InterPro" id="IPR036397">
    <property type="entry name" value="RNaseH_sf"/>
</dbReference>
<name>A0A6L2N0P0_TANCI</name>
<feature type="compositionally biased region" description="Low complexity" evidence="3">
    <location>
        <begin position="1480"/>
        <end position="1489"/>
    </location>
</feature>
<feature type="compositionally biased region" description="Basic and acidic residues" evidence="3">
    <location>
        <begin position="179"/>
        <end position="189"/>
    </location>
</feature>
<dbReference type="GO" id="GO:0015074">
    <property type="term" value="P:DNA integration"/>
    <property type="evidence" value="ECO:0007669"/>
    <property type="project" value="InterPro"/>
</dbReference>
<dbReference type="GO" id="GO:0003676">
    <property type="term" value="F:nucleic acid binding"/>
    <property type="evidence" value="ECO:0007669"/>
    <property type="project" value="InterPro"/>
</dbReference>
<dbReference type="SUPFAM" id="SSF53098">
    <property type="entry name" value="Ribonuclease H-like"/>
    <property type="match status" value="1"/>
</dbReference>
<dbReference type="InterPro" id="IPR001584">
    <property type="entry name" value="Integrase_cat-core"/>
</dbReference>
<reference evidence="5" key="1">
    <citation type="journal article" date="2019" name="Sci. Rep.">
        <title>Draft genome of Tanacetum cinerariifolium, the natural source of mosquito coil.</title>
        <authorList>
            <person name="Yamashiro T."/>
            <person name="Shiraishi A."/>
            <person name="Satake H."/>
            <person name="Nakayama K."/>
        </authorList>
    </citation>
    <scope>NUCLEOTIDE SEQUENCE</scope>
</reference>
<feature type="compositionally biased region" description="Low complexity" evidence="3">
    <location>
        <begin position="1439"/>
        <end position="1466"/>
    </location>
</feature>
<feature type="region of interest" description="Disordered" evidence="3">
    <location>
        <begin position="179"/>
        <end position="199"/>
    </location>
</feature>
<dbReference type="InterPro" id="IPR012337">
    <property type="entry name" value="RNaseH-like_sf"/>
</dbReference>
<dbReference type="PANTHER" id="PTHR42648:SF18">
    <property type="entry name" value="RETROTRANSPOSON, UNCLASSIFIED-LIKE PROTEIN"/>
    <property type="match status" value="1"/>
</dbReference>
<feature type="compositionally biased region" description="Polar residues" evidence="3">
    <location>
        <begin position="225"/>
        <end position="237"/>
    </location>
</feature>
<accession>A0A6L2N0P0</accession>
<dbReference type="PANTHER" id="PTHR42648">
    <property type="entry name" value="TRANSPOSASE, PUTATIVE-RELATED"/>
    <property type="match status" value="1"/>
</dbReference>
<dbReference type="Pfam" id="PF07727">
    <property type="entry name" value="RVT_2"/>
    <property type="match status" value="1"/>
</dbReference>
<protein>
    <submittedName>
        <fullName evidence="5">Integrase, catalytic region, zinc finger, CCHC-type, peptidase aspartic, catalytic</fullName>
    </submittedName>
</protein>
<dbReference type="GO" id="GO:0016787">
    <property type="term" value="F:hydrolase activity"/>
    <property type="evidence" value="ECO:0007669"/>
    <property type="project" value="UniProtKB-KW"/>
</dbReference>